<keyword evidence="7" id="KW-1185">Reference proteome</keyword>
<dbReference type="SUPFAM" id="SSF57667">
    <property type="entry name" value="beta-beta-alpha zinc fingers"/>
    <property type="match status" value="1"/>
</dbReference>
<dbReference type="EMBL" id="JACDTQ010003894">
    <property type="protein sequence ID" value="KAF5911913.1"/>
    <property type="molecule type" value="Genomic_DNA"/>
</dbReference>
<keyword evidence="4" id="KW-0862">Zinc</keyword>
<accession>A0A7J7E8A5</accession>
<keyword evidence="2" id="KW-0677">Repeat</keyword>
<dbReference type="PANTHER" id="PTHR23234">
    <property type="entry name" value="ZNF44 PROTEIN"/>
    <property type="match status" value="1"/>
</dbReference>
<feature type="region of interest" description="Disordered" evidence="5">
    <location>
        <begin position="71"/>
        <end position="90"/>
    </location>
</feature>
<dbReference type="Proteomes" id="UP000551758">
    <property type="component" value="Unassembled WGS sequence"/>
</dbReference>
<evidence type="ECO:0000256" key="2">
    <source>
        <dbReference type="ARBA" id="ARBA00022737"/>
    </source>
</evidence>
<name>A0A7J7E8A5_DICBM</name>
<sequence length="311" mass="35219">MAALQQTAKSQNSMGRKDMYINLCESRADPYYFSPYLGRKYSLAFDKFPFSKPDVTSQLEQVVNPRMQEGAVLSSSSTRKHIGKKTGAKNNTMSSAENIFTFPPPDLETRKSKPKKVFSEKESYQGINMERSTEADARTASLKEAWGCTEIREGAQDRLWEEATVTCKKRTIADGSPKCVEFGRHVSLKSDFVIQRRHSKEERLYTHDAQGKSFKQNSKLARHEKDSTNEKVLWCNECGRIFSDYSVYIQHCNLDSSVFKSFRFLVDSEKEVPALILHFKKESSGCSSRECSHSLSSSASGPRFRAVTSCS</sequence>
<evidence type="ECO:0000313" key="6">
    <source>
        <dbReference type="EMBL" id="KAF5911913.1"/>
    </source>
</evidence>
<reference evidence="6 7" key="1">
    <citation type="journal article" date="2020" name="Mol. Biol. Evol.">
        <title>Interspecific Gene Flow and the Evolution of Specialization in Black and White Rhinoceros.</title>
        <authorList>
            <person name="Moodley Y."/>
            <person name="Westbury M.V."/>
            <person name="Russo I.M."/>
            <person name="Gopalakrishnan S."/>
            <person name="Rakotoarivelo A."/>
            <person name="Olsen R.A."/>
            <person name="Prost S."/>
            <person name="Tunstall T."/>
            <person name="Ryder O.A."/>
            <person name="Dalen L."/>
            <person name="Bruford M.W."/>
        </authorList>
    </citation>
    <scope>NUCLEOTIDE SEQUENCE [LARGE SCALE GENOMIC DNA]</scope>
    <source>
        <strain evidence="6">SBR-YM</strain>
        <tissue evidence="6">Skin</tissue>
    </source>
</reference>
<organism evidence="6 7">
    <name type="scientific">Diceros bicornis minor</name>
    <name type="common">South-central black rhinoceros</name>
    <dbReference type="NCBI Taxonomy" id="77932"/>
    <lineage>
        <taxon>Eukaryota</taxon>
        <taxon>Metazoa</taxon>
        <taxon>Chordata</taxon>
        <taxon>Craniata</taxon>
        <taxon>Vertebrata</taxon>
        <taxon>Euteleostomi</taxon>
        <taxon>Mammalia</taxon>
        <taxon>Eutheria</taxon>
        <taxon>Laurasiatheria</taxon>
        <taxon>Perissodactyla</taxon>
        <taxon>Rhinocerotidae</taxon>
        <taxon>Diceros</taxon>
    </lineage>
</organism>
<dbReference type="GO" id="GO:0008270">
    <property type="term" value="F:zinc ion binding"/>
    <property type="evidence" value="ECO:0007669"/>
    <property type="project" value="UniProtKB-KW"/>
</dbReference>
<proteinExistence type="predicted"/>
<evidence type="ECO:0000256" key="3">
    <source>
        <dbReference type="ARBA" id="ARBA00022771"/>
    </source>
</evidence>
<feature type="region of interest" description="Disordered" evidence="5">
    <location>
        <begin position="95"/>
        <end position="123"/>
    </location>
</feature>
<evidence type="ECO:0000256" key="1">
    <source>
        <dbReference type="ARBA" id="ARBA00022723"/>
    </source>
</evidence>
<keyword evidence="3" id="KW-0863">Zinc-finger</keyword>
<dbReference type="InterPro" id="IPR036236">
    <property type="entry name" value="Znf_C2H2_sf"/>
</dbReference>
<comment type="caution">
    <text evidence="6">The sequence shown here is derived from an EMBL/GenBank/DDBJ whole genome shotgun (WGS) entry which is preliminary data.</text>
</comment>
<dbReference type="PANTHER" id="PTHR23234:SF10">
    <property type="entry name" value="RIKEN CDNA 6720489N17 GENE-RELATED"/>
    <property type="match status" value="1"/>
</dbReference>
<protein>
    <submittedName>
        <fullName evidence="6">Uncharacterized protein</fullName>
    </submittedName>
</protein>
<evidence type="ECO:0000256" key="4">
    <source>
        <dbReference type="ARBA" id="ARBA00022833"/>
    </source>
</evidence>
<dbReference type="InterPro" id="IPR050758">
    <property type="entry name" value="Znf_C2H2-type"/>
</dbReference>
<gene>
    <name evidence="6" type="ORF">HPG69_015891</name>
</gene>
<feature type="compositionally biased region" description="Basic residues" evidence="5">
    <location>
        <begin position="78"/>
        <end position="87"/>
    </location>
</feature>
<dbReference type="AlphaFoldDB" id="A0A7J7E8A5"/>
<evidence type="ECO:0000256" key="5">
    <source>
        <dbReference type="SAM" id="MobiDB-lite"/>
    </source>
</evidence>
<feature type="compositionally biased region" description="Basic and acidic residues" evidence="5">
    <location>
        <begin position="107"/>
        <end position="123"/>
    </location>
</feature>
<evidence type="ECO:0000313" key="7">
    <source>
        <dbReference type="Proteomes" id="UP000551758"/>
    </source>
</evidence>
<dbReference type="Gene3D" id="3.30.160.60">
    <property type="entry name" value="Classic Zinc Finger"/>
    <property type="match status" value="1"/>
</dbReference>
<keyword evidence="1" id="KW-0479">Metal-binding</keyword>